<evidence type="ECO:0000313" key="6">
    <source>
        <dbReference type="Proteomes" id="UP000623509"/>
    </source>
</evidence>
<name>A0A272EU59_9RHOO</name>
<feature type="transmembrane region" description="Helical" evidence="1">
    <location>
        <begin position="87"/>
        <end position="105"/>
    </location>
</feature>
<keyword evidence="1" id="KW-0472">Membrane</keyword>
<evidence type="ECO:0000259" key="2">
    <source>
        <dbReference type="Pfam" id="PF09413"/>
    </source>
</evidence>
<reference evidence="4 5" key="2">
    <citation type="submission" date="2017-07" db="EMBL/GenBank/DDBJ databases">
        <title>Candidatus Dactylopiibacterium carminicum, a nitrogen-fixing symbiont of the cochineal insect Dactylopius coccus and Dactylopius opuntiae (Hemiptera: Coccoidea: Dactylopiidae).</title>
        <authorList>
            <person name="Vera A."/>
        </authorList>
    </citation>
    <scope>NUCLEOTIDE SEQUENCE [LARGE SCALE GENOMIC DNA]</scope>
    <source>
        <strain evidence="4 5">NFDCM</strain>
    </source>
</reference>
<proteinExistence type="predicted"/>
<feature type="domain" description="DUF2007" evidence="2">
    <location>
        <begin position="1"/>
        <end position="61"/>
    </location>
</feature>
<evidence type="ECO:0000313" key="3">
    <source>
        <dbReference type="EMBL" id="KAF7599705.1"/>
    </source>
</evidence>
<dbReference type="InterPro" id="IPR018551">
    <property type="entry name" value="DUF2007"/>
</dbReference>
<gene>
    <name evidence="3" type="ORF">BGI27_06355</name>
    <name evidence="4" type="ORF">CGU29_06795</name>
</gene>
<keyword evidence="1" id="KW-1133">Transmembrane helix</keyword>
<keyword evidence="1" id="KW-0812">Transmembrane</keyword>
<dbReference type="Proteomes" id="UP000216107">
    <property type="component" value="Unassembled WGS sequence"/>
</dbReference>
<dbReference type="EMBL" id="NMRN01000014">
    <property type="protein sequence ID" value="PAS93641.1"/>
    <property type="molecule type" value="Genomic_DNA"/>
</dbReference>
<accession>A0A272EU59</accession>
<reference evidence="3 6" key="1">
    <citation type="submission" date="2016-08" db="EMBL/GenBank/DDBJ databases">
        <title>Candidatus Dactylopiibacterium carminicum genome sequence.</title>
        <authorList>
            <person name="Ramirez-Puebla S.T."/>
            <person name="Ormeno-Orrillo E."/>
            <person name="Vera-Ponce De Leon A."/>
            <person name="Luis L."/>
            <person name="Sanchez-Flores A."/>
            <person name="Monica R."/>
            <person name="Martinez-Romero E."/>
        </authorList>
    </citation>
    <scope>NUCLEOTIDE SEQUENCE [LARGE SCALE GENOMIC DNA]</scope>
    <source>
        <strain evidence="3">END1</strain>
    </source>
</reference>
<protein>
    <submittedName>
        <fullName evidence="3">DUF2007 domain-containing protein</fullName>
    </submittedName>
</protein>
<evidence type="ECO:0000313" key="5">
    <source>
        <dbReference type="Proteomes" id="UP000216107"/>
    </source>
</evidence>
<dbReference type="OrthoDB" id="9814654at2"/>
<comment type="caution">
    <text evidence="4">The sequence shown here is derived from an EMBL/GenBank/DDBJ whole genome shotgun (WGS) entry which is preliminary data.</text>
</comment>
<evidence type="ECO:0000313" key="4">
    <source>
        <dbReference type="EMBL" id="PAS93641.1"/>
    </source>
</evidence>
<evidence type="ECO:0000256" key="1">
    <source>
        <dbReference type="SAM" id="Phobius"/>
    </source>
</evidence>
<dbReference type="EMBL" id="MDUX01000015">
    <property type="protein sequence ID" value="KAF7599705.1"/>
    <property type="molecule type" value="Genomic_DNA"/>
</dbReference>
<keyword evidence="6" id="KW-1185">Reference proteome</keyword>
<dbReference type="RefSeq" id="WP_095524074.1">
    <property type="nucleotide sequence ID" value="NZ_MDUX01000015.1"/>
</dbReference>
<dbReference type="Proteomes" id="UP000623509">
    <property type="component" value="Unassembled WGS sequence"/>
</dbReference>
<sequence length="106" mass="11391">MRCVYEAANALDAHMVCDLLCQEGFAARVQGEQLQGAVGDLAAAGFVRVVVDEENYVRARERVLAWETVQPADMPAPASEPASADRFWIGLLTGAVLGFLVAHLFG</sequence>
<dbReference type="Pfam" id="PF09413">
    <property type="entry name" value="DUF2007"/>
    <property type="match status" value="1"/>
</dbReference>
<dbReference type="AlphaFoldDB" id="A0A272EU59"/>
<organism evidence="4 5">
    <name type="scientific">Candidatus Dactylopiibacterium carminicum</name>
    <dbReference type="NCBI Taxonomy" id="857335"/>
    <lineage>
        <taxon>Bacteria</taxon>
        <taxon>Pseudomonadati</taxon>
        <taxon>Pseudomonadota</taxon>
        <taxon>Betaproteobacteria</taxon>
        <taxon>Rhodocyclales</taxon>
        <taxon>Rhodocyclaceae</taxon>
        <taxon>Candidatus Dactylopiibacterium</taxon>
    </lineage>
</organism>